<dbReference type="GO" id="GO:0000423">
    <property type="term" value="P:mitophagy"/>
    <property type="evidence" value="ECO:0007669"/>
    <property type="project" value="TreeGrafter"/>
</dbReference>
<dbReference type="GO" id="GO:0004197">
    <property type="term" value="F:cysteine-type endopeptidase activity"/>
    <property type="evidence" value="ECO:0007669"/>
    <property type="project" value="TreeGrafter"/>
</dbReference>
<keyword evidence="6 11" id="KW-0378">Hydrolase</keyword>
<keyword evidence="3" id="KW-0813">Transport</keyword>
<comment type="catalytic activity">
    <reaction evidence="10">
        <text>[protein]-C-terminal L-amino acid-glycyl-phosphatidylethanolamide + H2O = [protein]-C-terminal L-amino acid-glycine + a 1,2-diacyl-sn-glycero-3-phosphoethanolamine</text>
        <dbReference type="Rhea" id="RHEA:67548"/>
        <dbReference type="Rhea" id="RHEA-COMP:17323"/>
        <dbReference type="Rhea" id="RHEA-COMP:17324"/>
        <dbReference type="ChEBI" id="CHEBI:15377"/>
        <dbReference type="ChEBI" id="CHEBI:64612"/>
        <dbReference type="ChEBI" id="CHEBI:172940"/>
        <dbReference type="ChEBI" id="CHEBI:172941"/>
    </reaction>
    <physiologicalReaction direction="left-to-right" evidence="10">
        <dbReference type="Rhea" id="RHEA:67549"/>
    </physiologicalReaction>
</comment>
<evidence type="ECO:0000256" key="10">
    <source>
        <dbReference type="ARBA" id="ARBA00029362"/>
    </source>
</evidence>
<feature type="region of interest" description="Disordered" evidence="12">
    <location>
        <begin position="41"/>
        <end position="92"/>
    </location>
</feature>
<evidence type="ECO:0000256" key="12">
    <source>
        <dbReference type="SAM" id="MobiDB-lite"/>
    </source>
</evidence>
<proteinExistence type="inferred from homology"/>
<evidence type="ECO:0000256" key="1">
    <source>
        <dbReference type="ARBA" id="ARBA00004496"/>
    </source>
</evidence>
<dbReference type="Proteomes" id="UP000663866">
    <property type="component" value="Unassembled WGS sequence"/>
</dbReference>
<evidence type="ECO:0000313" key="14">
    <source>
        <dbReference type="EMBL" id="CAF2089419.1"/>
    </source>
</evidence>
<dbReference type="GO" id="GO:0015031">
    <property type="term" value="P:protein transport"/>
    <property type="evidence" value="ECO:0007669"/>
    <property type="project" value="UniProtKB-KW"/>
</dbReference>
<keyword evidence="7" id="KW-0788">Thiol protease</keyword>
<evidence type="ECO:0000256" key="3">
    <source>
        <dbReference type="ARBA" id="ARBA00022448"/>
    </source>
</evidence>
<gene>
    <name evidence="16" type="ORF">OVN521_LOCUS7187</name>
    <name evidence="17" type="ORF">UXM345_LOCUS16154</name>
    <name evidence="14" type="ORF">WKI299_LOCUS17842</name>
    <name evidence="15" type="ORF">XDN619_LOCUS20300</name>
</gene>
<dbReference type="Proteomes" id="UP000663887">
    <property type="component" value="Unassembled WGS sequence"/>
</dbReference>
<dbReference type="EC" id="3.4.22.-" evidence="11"/>
<dbReference type="GO" id="GO:0019786">
    <property type="term" value="F:protein-phosphatidylethanolamide deconjugating activity"/>
    <property type="evidence" value="ECO:0007669"/>
    <property type="project" value="InterPro"/>
</dbReference>
<feature type="domain" description="Peptidase C54 catalytic" evidence="13">
    <location>
        <begin position="189"/>
        <end position="512"/>
    </location>
</feature>
<keyword evidence="8 11" id="KW-0653">Protein transport</keyword>
<keyword evidence="4 11" id="KW-0963">Cytoplasm</keyword>
<dbReference type="InterPro" id="IPR046792">
    <property type="entry name" value="Peptidase_C54_cat"/>
</dbReference>
<dbReference type="InterPro" id="IPR038765">
    <property type="entry name" value="Papain-like_cys_pep_sf"/>
</dbReference>
<dbReference type="Proteomes" id="UP000663856">
    <property type="component" value="Unassembled WGS sequence"/>
</dbReference>
<dbReference type="InterPro" id="IPR005078">
    <property type="entry name" value="Peptidase_C54"/>
</dbReference>
<dbReference type="PANTHER" id="PTHR22624">
    <property type="entry name" value="CYSTEINE PROTEASE ATG4"/>
    <property type="match status" value="1"/>
</dbReference>
<evidence type="ECO:0000313" key="17">
    <source>
        <dbReference type="EMBL" id="CAF4000649.1"/>
    </source>
</evidence>
<evidence type="ECO:0000256" key="4">
    <source>
        <dbReference type="ARBA" id="ARBA00022490"/>
    </source>
</evidence>
<dbReference type="EMBL" id="CAJOBF010001981">
    <property type="protein sequence ID" value="CAF4000649.1"/>
    <property type="molecule type" value="Genomic_DNA"/>
</dbReference>
<keyword evidence="5 11" id="KW-0645">Protease</keyword>
<reference evidence="14" key="1">
    <citation type="submission" date="2021-02" db="EMBL/GenBank/DDBJ databases">
        <authorList>
            <person name="Nowell W R."/>
        </authorList>
    </citation>
    <scope>NUCLEOTIDE SEQUENCE</scope>
</reference>
<evidence type="ECO:0000313" key="16">
    <source>
        <dbReference type="EMBL" id="CAF3857381.1"/>
    </source>
</evidence>
<comment type="similarity">
    <text evidence="2 11">Belongs to the peptidase C54 family.</text>
</comment>
<feature type="compositionally biased region" description="Low complexity" evidence="12">
    <location>
        <begin position="52"/>
        <end position="89"/>
    </location>
</feature>
<dbReference type="EMBL" id="CAJNRF010007237">
    <property type="protein sequence ID" value="CAF2089419.1"/>
    <property type="molecule type" value="Genomic_DNA"/>
</dbReference>
<keyword evidence="9 11" id="KW-0072">Autophagy</keyword>
<dbReference type="GO" id="GO:0005737">
    <property type="term" value="C:cytoplasm"/>
    <property type="evidence" value="ECO:0007669"/>
    <property type="project" value="UniProtKB-SubCell"/>
</dbReference>
<dbReference type="AlphaFoldDB" id="A0A816SK54"/>
<evidence type="ECO:0000256" key="2">
    <source>
        <dbReference type="ARBA" id="ARBA00010958"/>
    </source>
</evidence>
<protein>
    <recommendedName>
        <fullName evidence="11">Cysteine protease</fullName>
        <ecNumber evidence="11">3.4.22.-</ecNumber>
    </recommendedName>
</protein>
<dbReference type="PANTHER" id="PTHR22624:SF52">
    <property type="entry name" value="CYSTEINE PROTEASE"/>
    <property type="match status" value="1"/>
</dbReference>
<evidence type="ECO:0000259" key="13">
    <source>
        <dbReference type="Pfam" id="PF03416"/>
    </source>
</evidence>
<dbReference type="GO" id="GO:0000045">
    <property type="term" value="P:autophagosome assembly"/>
    <property type="evidence" value="ECO:0007669"/>
    <property type="project" value="TreeGrafter"/>
</dbReference>
<evidence type="ECO:0000313" key="18">
    <source>
        <dbReference type="Proteomes" id="UP000663856"/>
    </source>
</evidence>
<evidence type="ECO:0000313" key="15">
    <source>
        <dbReference type="EMBL" id="CAF2108677.1"/>
    </source>
</evidence>
<evidence type="ECO:0000256" key="7">
    <source>
        <dbReference type="ARBA" id="ARBA00022807"/>
    </source>
</evidence>
<evidence type="ECO:0000256" key="6">
    <source>
        <dbReference type="ARBA" id="ARBA00022801"/>
    </source>
</evidence>
<dbReference type="Pfam" id="PF03416">
    <property type="entry name" value="Peptidase_C54"/>
    <property type="match status" value="1"/>
</dbReference>
<dbReference type="EMBL" id="CAJNRG010008952">
    <property type="protein sequence ID" value="CAF2108677.1"/>
    <property type="molecule type" value="Genomic_DNA"/>
</dbReference>
<organism evidence="14 18">
    <name type="scientific">Rotaria magnacalcarata</name>
    <dbReference type="NCBI Taxonomy" id="392030"/>
    <lineage>
        <taxon>Eukaryota</taxon>
        <taxon>Metazoa</taxon>
        <taxon>Spiralia</taxon>
        <taxon>Gnathifera</taxon>
        <taxon>Rotifera</taxon>
        <taxon>Eurotatoria</taxon>
        <taxon>Bdelloidea</taxon>
        <taxon>Philodinida</taxon>
        <taxon>Philodinidae</taxon>
        <taxon>Rotaria</taxon>
    </lineage>
</organism>
<evidence type="ECO:0000256" key="8">
    <source>
        <dbReference type="ARBA" id="ARBA00022927"/>
    </source>
</evidence>
<dbReference type="EMBL" id="CAJOBG010000781">
    <property type="protein sequence ID" value="CAF3857381.1"/>
    <property type="molecule type" value="Genomic_DNA"/>
</dbReference>
<comment type="caution">
    <text evidence="14">The sequence shown here is derived from an EMBL/GenBank/DDBJ whole genome shotgun (WGS) entry which is preliminary data.</text>
</comment>
<dbReference type="SUPFAM" id="SSF54001">
    <property type="entry name" value="Cysteine proteinases"/>
    <property type="match status" value="1"/>
</dbReference>
<dbReference type="GO" id="GO:0034727">
    <property type="term" value="P:piecemeal microautophagy of the nucleus"/>
    <property type="evidence" value="ECO:0007669"/>
    <property type="project" value="TreeGrafter"/>
</dbReference>
<evidence type="ECO:0000256" key="9">
    <source>
        <dbReference type="ARBA" id="ARBA00023006"/>
    </source>
</evidence>
<accession>A0A816SK54</accession>
<dbReference type="Proteomes" id="UP000663842">
    <property type="component" value="Unassembled WGS sequence"/>
</dbReference>
<comment type="subcellular location">
    <subcellularLocation>
        <location evidence="1 11">Cytoplasm</location>
    </subcellularLocation>
</comment>
<evidence type="ECO:0000256" key="11">
    <source>
        <dbReference type="RuleBase" id="RU363115"/>
    </source>
</evidence>
<evidence type="ECO:0000256" key="5">
    <source>
        <dbReference type="ARBA" id="ARBA00022670"/>
    </source>
</evidence>
<keyword evidence="19" id="KW-1185">Reference proteome</keyword>
<comment type="function">
    <text evidence="11">Cysteine protease that plays a key role in autophagy by mediating both proteolytic activation and delipidation of ATG8 family proteins.</text>
</comment>
<dbReference type="GO" id="GO:0035973">
    <property type="term" value="P:aggrephagy"/>
    <property type="evidence" value="ECO:0007669"/>
    <property type="project" value="TreeGrafter"/>
</dbReference>
<sequence length="627" mass="70977">MSFKQSSAKMYEINDDNNNDYFNSRYRTQSTSYLVLNDSTSVKSLSPKQNRSETASAASSPIASSSSKINTSSQLRISSPNPKTSISSSPDDRFVMTIIRSPSTSSQRILSMEPVGPTVMNEELSNNNKFFKSKVTAALNHMKYRWVVKMRPNFRTNESPIYLLGKMYNGKEETTHDDIPRPQSEHSYTNFLKSFSQRIYFSYRKQFEPFAGSRNGDIITSDGGWGCMIRCAQMLLAQTLLMHITNTFHTHYTNIQISDKCPKRNSIEYMRNGNRINRRAQLYTDIIRLFGDFPHPKCPFGIHKITELGTSHGIRPGDFFGPVSAAHCLKEAVQAAVEAKQIPEILRIYISQDAIIYREDVTNLCSQPLLDHNSNVNKKSSFSPSIEYVTTENHTKRWVTSALILVPLRLGLNELDLIYEDNLKEALKLPQTVGIIGGSPRHAVYIIGFQDDNFIDLDPHFIQTSVNVFENSFDTSSYSCSSPKILTAKKMDPNCTLGFFCRDRADFEMFCAQWNYVCHMASDDRRTCPIFRIEPGTFQESHTRALNCDFPSINDDEDVFLRVTKLSSANSSPLSVTTKVSNHGKNLLVNSAANNSSNNESWDDVGRSLQENNSDQLHSVLDDYVFL</sequence>
<name>A0A816SK54_9BILA</name>
<evidence type="ECO:0000313" key="19">
    <source>
        <dbReference type="Proteomes" id="UP000663866"/>
    </source>
</evidence>
<dbReference type="GO" id="GO:0016485">
    <property type="term" value="P:protein processing"/>
    <property type="evidence" value="ECO:0007669"/>
    <property type="project" value="TreeGrafter"/>
</dbReference>